<evidence type="ECO:0000313" key="7">
    <source>
        <dbReference type="Proteomes" id="UP001398556"/>
    </source>
</evidence>
<dbReference type="RefSeq" id="WP_341701349.1">
    <property type="nucleotide sequence ID" value="NZ_JBBYHU010000034.1"/>
</dbReference>
<comment type="caution">
    <text evidence="6">The sequence shown here is derived from an EMBL/GenBank/DDBJ whole genome shotgun (WGS) entry which is preliminary data.</text>
</comment>
<accession>A0ABU9HPY7</accession>
<protein>
    <submittedName>
        <fullName evidence="6">HYR domain-containing protein</fullName>
    </submittedName>
</protein>
<dbReference type="CDD" id="cd00110">
    <property type="entry name" value="LamG"/>
    <property type="match status" value="1"/>
</dbReference>
<proteinExistence type="predicted"/>
<evidence type="ECO:0000259" key="5">
    <source>
        <dbReference type="PROSITE" id="PS50825"/>
    </source>
</evidence>
<dbReference type="InterPro" id="IPR006626">
    <property type="entry name" value="PbH1"/>
</dbReference>
<evidence type="ECO:0000313" key="6">
    <source>
        <dbReference type="EMBL" id="MEL1242144.1"/>
    </source>
</evidence>
<dbReference type="PANTHER" id="PTHR24273:SF32">
    <property type="entry name" value="HYALIN"/>
    <property type="match status" value="1"/>
</dbReference>
<dbReference type="EMBL" id="JBBYHU010000034">
    <property type="protein sequence ID" value="MEL1242144.1"/>
    <property type="molecule type" value="Genomic_DNA"/>
</dbReference>
<feature type="domain" description="HYR" evidence="5">
    <location>
        <begin position="1768"/>
        <end position="1849"/>
    </location>
</feature>
<name>A0ABU9HPY7_9FLAO</name>
<dbReference type="SMART" id="SM00710">
    <property type="entry name" value="PbH1"/>
    <property type="match status" value="8"/>
</dbReference>
<dbReference type="SUPFAM" id="SSF49899">
    <property type="entry name" value="Concanavalin A-like lectins/glucanases"/>
    <property type="match status" value="1"/>
</dbReference>
<sequence length="3379" mass="353581">MKQNYLLLLFIFFSLITTYSQVDGDFQSKTAGNWESVSSWEIYSGGSWTAATTYPGQIAGTYNITIKTGHIITISSNLVTVSMGNLIVNGTLNLNPSSSPNTITLETNTLDINGGILNFNSNKIRLNLPSTAVITLENGGNFTGSCTNNDEIYIGTKKYAACVGGGSSVYTFGEVVASGGNVNAEITTPASGPVTIEGCTLINLIGGYTGTETNVTYKWTIRDPNGFITTLSTGSLTDDSQTTATSFTPTIIGQYLIGLEITTTASATNVETRAFNIIDTTNPVLTAEANQDVNLNASCMITIPNLVDGSTATDNCSGITITQSPLAGTTQAAVHNGTINVTVTATDAAGNTNSKTVVITAKDVTNPVLTAEANQDVNLNASCMITIPNLVDGSTATDNCTGITITQSPLAGTSQAAVHNGTINVTVTATDAAGNTNSKTIVITAKDVTNPVLTAEANQDVNLNTSCMITIPNLVDGSTATDNCSGITITQSPLAGTTQAAVHNGTINVTVTATDAAGNTNSKTVVITAKDVTNPVLTAEANQDVNLNASCMITIPNLVDGSTATDNCTGITITQSPLAGTSQAAVHNGTINVTVTATDAAGNTNSKTIVITAKDVTNPVLTAEANQDVNLNTSCMITIPNLVDGSTATDNCSGITITQSPLAGTTQAAVHNGTINVTVTATDAAGNTNSKTVVITAKDVTNPVLTAEANQDVNLNASCMITIPNLVDGSTATDNCTGITITQSPLAGTTQAAVHNATIIVTVTATDAAGNTNSKTVVITAKDVTNPSLTAGTNQSSSTDAGLCTASVAVTDAVFSDNCSGATIAYSLSGATIKTSTAGQVGTYTFNKGITTINYIVTDAAGLTTSASKTITVNDATNPSLTAGTNQSASTDAGLCTASVAVTDAVFSDNCSGATIAYSLSGATIKTSTAGQVGTYTFNKGVTTINYIVTDAAGLTTSASKTITVNDATNPSLTAGTNQSASTDAGLCTASVAVTDAVFSDNCSGVTIAYSLSGATTKTSTAGQVGTYTFNKGVTTINYIVTDAAGLTTAASKTITINDATNPSLTAGTNQSASTDTGVCTASVAVTDAVFSDNCSGATIAYSLSGATIKTSTAGQVGTYTFNKGITTINYIVTDAAGLTTSASKTITVIDATNPSLTAGTNQSASTDAGLCNASVAVTDAVFSDNCSGATIAYSLSGATTKTSTTGQVGTYTFNKGITTINYIVTDAAGLTTSASKTITVNDATNPSLTAGTNQSASTDAGLCNASVAVTNAVFSDNCSGATIAYSLSGATTKTSTAGQVGTYTFNKGITTINYIVTDAAGLTTSASKTITVNDATNPSLTAGTNQSASTDAGLCNASVAVTDAVFSDNCSGATIAYSLSGATTKTSTTGQVGTYTFNKGVTTINYIVTDAAGLTTSASKTITVIDATNPSLTAGTNQSASTDAGLCNASVAVTDAVFSDNCSGATIAYSLSGATTKTSTAGQVGTYTFNKGVTTINYIVTDAAGNTNTGSKSITVNDNIKPTITAPSNITVYTNTVCTATGVNLGTPTTADNCSVASVINNHPSTTYPLGNTTVIWTVTDSSGNTATANQIITVIDNVPPTITCPTNKTVNTSSNGTGDCYTTVSVGTPITSDNCGVASVIAQVSGVTINTTTYQFPKGNTTITWTVTDNAGLTASCNQIITVVDDENPSISCPADQNVNFGTNCNYTLQDYTSLATTSDNCDSNLTITQSPAAGSLITANQTTVTLTAKDSSNRTSSCTFKVNASDNIPPTAVCKNYTAYLSSNGTVNVAAWNLNNGSSDNCGIVNMTVTPNAFTCSNIGANNVVFTVYDNGGNSASCNAVITVIDNTPPTVICKNFVVVVDAITRVATIKASDIDNGSNDACGIASMTISPSTFADSPNIYTATTILTVTDVNNNSSSCTATVTVEPPKNLNTYLTGVIVNPVPDNPQPPSALVEVTACPGGLTTPKDIQFTLQAIGTYNLQASQILNWEYSNDNGENWTSIPNTAGLLTYTLIGLTSDTFVRLRLTDADDSTIIKTSAEAYARFLPPDEPPIIVSHSALDICLGNSVTINAESFYDQPEGQFGKGGKFNYAQPDGWRVDSLDGYFPASGNNNSEPTWKETNSLNNPNTTFSGINYDTSDNTKFAIAHAVDANRVTTLETPVFSTIGMTSSEAIITFYTAYYFCNGGSGKIELSFDAGNTYTVTLNTMQNDILTAGHTTGVHAYKGSGGSACTKQYLVADAFRYTSINLGQYAGLAGLRIKFTFNSGPSGGTCNNLTFPKHSSNNCTTNQTFSVGSGWAIDDVGFAFAQVDDELEWTDEDGNIIARGTTATVTPVTPGIREYGVTTLVNGCRTDNDAGTNFVNVNTSLAYAGEDYAPLASNCGENSIQLNAYDNTKTAVTNYNKGAWKANLYTVPDTASGDTDYPGTGITGSWSIISATNTSCGNSATFSSTTDPDAIFTADPGTYILRWTLTNGCFDDKNITFIDCKSVDFDGNNDYVSFKDNYNLNSSFSIETWVKPNAVNGTRTVFSRKNSSDNTKGYALNIVNGQVQFNWYNAAGANSITSGSNLIGTNRWYHLAITFDGSSYKLYVDGLELATKNGTAPAPSDSSTKALLGAMDQSAATAVNFFSGWMDEVKIWSKALDIAQIRQMMNQEIEASGTNVNGVVIPLKISGLDADNNGIEDNPVTWNDLTGYYRMNTNCGDLTAYKGVSGRLHNINSSLQQTAPIPYTSRVSNQTWNTDNTWTNYDVWDVPNSLGINNQPIDWNIVKTNHKITANTQDLNLLGLIVMSNELIITNSGTQDEYNAGHGLWITHYLKLDGKIDLVGESQLVQKKYTTSQFIESTLEENSTGYIERDQQGKQNSFNYNYWSSPVSNRGAANNSSYSMINILRDGTDTTNPKSITFGDGPYFADSSISNPIKISNRWIWTYSSLTPNSNTNWDNYWQWQYKSSTGLIAVADGFTMKGTGGSAPINDEQNYVFTGKPNSGTINKFIALNQTYLVGNPYPSALDADEFIKDNLKDCAGCRGTSNTFGGALYFWDHFGLSNNHVLAQYEGGYATYTLTGGVAAIADDPLNVNNGATGTKIPQRYIPVGQAFYIDATGGSTVQGGTFSFKNSQRAFVREASGNSTFMKMANDKNYFAAKETVDKRMKIRLGFDTSIGIHRQILLGTDPNTTNKFDLGYDAKMIEIKDNDMYWQLENLPLIIQGIPSIDTNQIIPFGLKISNEGNATIKIDALENIPNTLDIYVYDNVTKTYFDLRKENFVVNLAPGEYNNRFSLQFMNKNFNSNETTISNGIICYYTNENQILNIKNSFTDVTIKTVYLFNIAKQNIGKWNITDKDQNLIQIPINKVSSSVYLVLIKTDKGEFTEKIIIK</sequence>
<keyword evidence="2" id="KW-0677">Repeat</keyword>
<dbReference type="PANTHER" id="PTHR24273">
    <property type="entry name" value="FI04643P-RELATED"/>
    <property type="match status" value="1"/>
</dbReference>
<dbReference type="Proteomes" id="UP001398556">
    <property type="component" value="Unassembled WGS sequence"/>
</dbReference>
<dbReference type="Gene3D" id="2.60.120.200">
    <property type="match status" value="1"/>
</dbReference>
<dbReference type="PROSITE" id="PS50825">
    <property type="entry name" value="HYR"/>
    <property type="match status" value="2"/>
</dbReference>
<evidence type="ECO:0000256" key="1">
    <source>
        <dbReference type="ARBA" id="ARBA00022729"/>
    </source>
</evidence>
<feature type="signal peptide" evidence="4">
    <location>
        <begin position="1"/>
        <end position="22"/>
    </location>
</feature>
<evidence type="ECO:0000256" key="4">
    <source>
        <dbReference type="SAM" id="SignalP"/>
    </source>
</evidence>
<keyword evidence="1 4" id="KW-0732">Signal</keyword>
<gene>
    <name evidence="6" type="ORF">AAEO59_13885</name>
</gene>
<feature type="chain" id="PRO_5046867527" evidence="4">
    <location>
        <begin position="23"/>
        <end position="3379"/>
    </location>
</feature>
<organism evidence="6 7">
    <name type="scientific">Flavobacterium flavipallidum</name>
    <dbReference type="NCBI Taxonomy" id="3139140"/>
    <lineage>
        <taxon>Bacteria</taxon>
        <taxon>Pseudomonadati</taxon>
        <taxon>Bacteroidota</taxon>
        <taxon>Flavobacteriia</taxon>
        <taxon>Flavobacteriales</taxon>
        <taxon>Flavobacteriaceae</taxon>
        <taxon>Flavobacterium</taxon>
    </lineage>
</organism>
<dbReference type="SMART" id="SM00089">
    <property type="entry name" value="PKD"/>
    <property type="match status" value="8"/>
</dbReference>
<evidence type="ECO:0000256" key="3">
    <source>
        <dbReference type="ARBA" id="ARBA00023157"/>
    </source>
</evidence>
<dbReference type="InterPro" id="IPR003410">
    <property type="entry name" value="HYR_dom"/>
</dbReference>
<dbReference type="InterPro" id="IPR022409">
    <property type="entry name" value="PKD/Chitinase_dom"/>
</dbReference>
<dbReference type="InterPro" id="IPR006558">
    <property type="entry name" value="LamG-like"/>
</dbReference>
<dbReference type="InterPro" id="IPR013320">
    <property type="entry name" value="ConA-like_dom_sf"/>
</dbReference>
<evidence type="ECO:0000256" key="2">
    <source>
        <dbReference type="ARBA" id="ARBA00022737"/>
    </source>
</evidence>
<reference evidence="6 7" key="1">
    <citation type="submission" date="2024-04" db="EMBL/GenBank/DDBJ databases">
        <title>Flavobacterium sp. DGU99 16S ribosomal RNA gene Genome sequencing and assembly.</title>
        <authorList>
            <person name="Park S."/>
        </authorList>
    </citation>
    <scope>NUCLEOTIDE SEQUENCE [LARGE SCALE GENOMIC DNA]</scope>
    <source>
        <strain evidence="6 7">DGU99</strain>
    </source>
</reference>
<dbReference type="InterPro" id="IPR001791">
    <property type="entry name" value="Laminin_G"/>
</dbReference>
<keyword evidence="7" id="KW-1185">Reference proteome</keyword>
<dbReference type="Pfam" id="PF13385">
    <property type="entry name" value="Laminin_G_3"/>
    <property type="match status" value="1"/>
</dbReference>
<dbReference type="SMART" id="SM00282">
    <property type="entry name" value="LamG"/>
    <property type="match status" value="1"/>
</dbReference>
<dbReference type="Pfam" id="PF02494">
    <property type="entry name" value="HYR"/>
    <property type="match status" value="2"/>
</dbReference>
<keyword evidence="3" id="KW-1015">Disulfide bond</keyword>
<dbReference type="SMART" id="SM00560">
    <property type="entry name" value="LamGL"/>
    <property type="match status" value="1"/>
</dbReference>
<feature type="domain" description="HYR" evidence="5">
    <location>
        <begin position="1597"/>
        <end position="1687"/>
    </location>
</feature>